<evidence type="ECO:0000313" key="3">
    <source>
        <dbReference type="Proteomes" id="UP001209540"/>
    </source>
</evidence>
<dbReference type="EMBL" id="JAIXMP010000020">
    <property type="protein sequence ID" value="KAI9257271.1"/>
    <property type="molecule type" value="Genomic_DNA"/>
</dbReference>
<reference evidence="2" key="2">
    <citation type="submission" date="2023-02" db="EMBL/GenBank/DDBJ databases">
        <authorList>
            <consortium name="DOE Joint Genome Institute"/>
            <person name="Mondo S.J."/>
            <person name="Chang Y."/>
            <person name="Wang Y."/>
            <person name="Ahrendt S."/>
            <person name="Andreopoulos W."/>
            <person name="Barry K."/>
            <person name="Beard J."/>
            <person name="Benny G.L."/>
            <person name="Blankenship S."/>
            <person name="Bonito G."/>
            <person name="Cuomo C."/>
            <person name="Desiro A."/>
            <person name="Gervers K.A."/>
            <person name="Hundley H."/>
            <person name="Kuo A."/>
            <person name="LaButti K."/>
            <person name="Lang B.F."/>
            <person name="Lipzen A."/>
            <person name="O'Donnell K."/>
            <person name="Pangilinan J."/>
            <person name="Reynolds N."/>
            <person name="Sandor L."/>
            <person name="Smith M.W."/>
            <person name="Tsang A."/>
            <person name="Grigoriev I.V."/>
            <person name="Stajich J.E."/>
            <person name="Spatafora J.W."/>
        </authorList>
    </citation>
    <scope>NUCLEOTIDE SEQUENCE</scope>
    <source>
        <strain evidence="2">RSA 2281</strain>
    </source>
</reference>
<feature type="region of interest" description="Disordered" evidence="1">
    <location>
        <begin position="73"/>
        <end position="97"/>
    </location>
</feature>
<evidence type="ECO:0000256" key="1">
    <source>
        <dbReference type="SAM" id="MobiDB-lite"/>
    </source>
</evidence>
<reference evidence="2" key="1">
    <citation type="journal article" date="2022" name="IScience">
        <title>Evolution of zygomycete secretomes and the origins of terrestrial fungal ecologies.</title>
        <authorList>
            <person name="Chang Y."/>
            <person name="Wang Y."/>
            <person name="Mondo S."/>
            <person name="Ahrendt S."/>
            <person name="Andreopoulos W."/>
            <person name="Barry K."/>
            <person name="Beard J."/>
            <person name="Benny G.L."/>
            <person name="Blankenship S."/>
            <person name="Bonito G."/>
            <person name="Cuomo C."/>
            <person name="Desiro A."/>
            <person name="Gervers K.A."/>
            <person name="Hundley H."/>
            <person name="Kuo A."/>
            <person name="LaButti K."/>
            <person name="Lang B.F."/>
            <person name="Lipzen A."/>
            <person name="O'Donnell K."/>
            <person name="Pangilinan J."/>
            <person name="Reynolds N."/>
            <person name="Sandor L."/>
            <person name="Smith M.E."/>
            <person name="Tsang A."/>
            <person name="Grigoriev I.V."/>
            <person name="Stajich J.E."/>
            <person name="Spatafora J.W."/>
        </authorList>
    </citation>
    <scope>NUCLEOTIDE SEQUENCE</scope>
    <source>
        <strain evidence="2">RSA 2281</strain>
    </source>
</reference>
<keyword evidence="3" id="KW-1185">Reference proteome</keyword>
<gene>
    <name evidence="2" type="ORF">BDA99DRAFT_606520</name>
</gene>
<evidence type="ECO:0000313" key="2">
    <source>
        <dbReference type="EMBL" id="KAI9257271.1"/>
    </source>
</evidence>
<protein>
    <submittedName>
        <fullName evidence="2">Uncharacterized protein</fullName>
    </submittedName>
</protein>
<dbReference type="Proteomes" id="UP001209540">
    <property type="component" value="Unassembled WGS sequence"/>
</dbReference>
<sequence>MSTSALPTHNEESYTANEFSIIKPVYQYLKDNNFKHPYKDRYKQRELLAKITGCGLNIAKECIHEYINGTYFERGQDPDKKTRRRKNRSDKMTGLNEQQRQDYLRIRGMGPCRAAERATNRNTAPIAVNIQELATETTWNTITASNLSVREQQYHLKKAASNTSGQCFPRDILEQDQLDNDQHTLQQLRINSFDAVTILNQHNLNFDGADVGALARIYATFDAREEWLITQAVDKWIVSTGHGVATLPNDHTSDGWLFDTGAIKISIRRHFFTNEQDRRAPLVQTTCGAAGDHCRFASIIHPTRSGRRNVLPLRFNNQHQHNAEMALRMRHLLQEQHPAGQRQQIIQEEIVRLDLQ</sequence>
<dbReference type="AlphaFoldDB" id="A0AAD5PCD3"/>
<name>A0AAD5PCD3_9FUNG</name>
<proteinExistence type="predicted"/>
<comment type="caution">
    <text evidence="2">The sequence shown here is derived from an EMBL/GenBank/DDBJ whole genome shotgun (WGS) entry which is preliminary data.</text>
</comment>
<accession>A0AAD5PCD3</accession>
<organism evidence="2 3">
    <name type="scientific">Phascolomyces articulosus</name>
    <dbReference type="NCBI Taxonomy" id="60185"/>
    <lineage>
        <taxon>Eukaryota</taxon>
        <taxon>Fungi</taxon>
        <taxon>Fungi incertae sedis</taxon>
        <taxon>Mucoromycota</taxon>
        <taxon>Mucoromycotina</taxon>
        <taxon>Mucoromycetes</taxon>
        <taxon>Mucorales</taxon>
        <taxon>Lichtheimiaceae</taxon>
        <taxon>Phascolomyces</taxon>
    </lineage>
</organism>